<feature type="transmembrane region" description="Helical" evidence="6">
    <location>
        <begin position="145"/>
        <end position="163"/>
    </location>
</feature>
<dbReference type="InterPro" id="IPR050367">
    <property type="entry name" value="APC_superfamily"/>
</dbReference>
<sequence length="485" mass="51089">MTKDRDDAPEQEGAFVKALGSLDALFIGFGAMIGFGWITLTGGWIDSAGTVGALLAMICGGILMALVGLVYSELVAAMPQAGGEHNYLLRGLGPRASMIGSWAIAGGYIAVVLFEAVSTPTTASYIFPGLEQIRLWSITGFDVHLTWALTGSIAALVIMWINIRGVKLAGLVQTWVVCFLILMAVLLLGGSALGGDPANLQPHFTGGAVGFVAVLGAVPFLFVGFDVIPQSAEEIDIPPRKIGRLVVVSVFMAVAFYVAIIVSTSMALPASELTGLKLVTADAFAALTGSTVWGKVVIAGGLAGIITSWIAFLMGASRLLWAMANSGMLPRWFGKMHPRHRTPVNALLFIGVLSAIAPFFGAPMLNWAVDASSPLIVLTYGLVAVTFVILRRTQPQMDRPLRIGGKGRGGVVIGAVAAVLCAALLLVYIPGLTPISVTLAWQSYLMLGVWLLAGVVLMLRLPRGIRPGPEAEEELKAALQRRRDG</sequence>
<protein>
    <submittedName>
        <fullName evidence="7">Amino acid permease-associated region</fullName>
    </submittedName>
</protein>
<dbReference type="RefSeq" id="WP_006213629.1">
    <property type="nucleotide sequence ID" value="NZ_ANHZ02000003.1"/>
</dbReference>
<feature type="transmembrane region" description="Helical" evidence="6">
    <location>
        <begin position="296"/>
        <end position="321"/>
    </location>
</feature>
<feature type="transmembrane region" description="Helical" evidence="6">
    <location>
        <begin position="371"/>
        <end position="390"/>
    </location>
</feature>
<feature type="transmembrane region" description="Helical" evidence="6">
    <location>
        <begin position="342"/>
        <end position="365"/>
    </location>
</feature>
<organism evidence="7 8">
    <name type="scientific">Kocuria palustris PEL</name>
    <dbReference type="NCBI Taxonomy" id="1236550"/>
    <lineage>
        <taxon>Bacteria</taxon>
        <taxon>Bacillati</taxon>
        <taxon>Actinomycetota</taxon>
        <taxon>Actinomycetes</taxon>
        <taxon>Micrococcales</taxon>
        <taxon>Micrococcaceae</taxon>
        <taxon>Kocuria</taxon>
    </lineage>
</organism>
<dbReference type="Gene3D" id="1.20.1740.10">
    <property type="entry name" value="Amino acid/polyamine transporter I"/>
    <property type="match status" value="1"/>
</dbReference>
<evidence type="ECO:0000256" key="6">
    <source>
        <dbReference type="SAM" id="Phobius"/>
    </source>
</evidence>
<dbReference type="GO" id="GO:0022857">
    <property type="term" value="F:transmembrane transporter activity"/>
    <property type="evidence" value="ECO:0007669"/>
    <property type="project" value="InterPro"/>
</dbReference>
<keyword evidence="8" id="KW-1185">Reference proteome</keyword>
<evidence type="ECO:0000256" key="1">
    <source>
        <dbReference type="ARBA" id="ARBA00004651"/>
    </source>
</evidence>
<feature type="transmembrane region" description="Helical" evidence="6">
    <location>
        <begin position="441"/>
        <end position="459"/>
    </location>
</feature>
<accession>M2YG59</accession>
<dbReference type="STRING" id="71999.KPaMU14_01450"/>
<keyword evidence="2" id="KW-1003">Cell membrane</keyword>
<feature type="transmembrane region" description="Helical" evidence="6">
    <location>
        <begin position="245"/>
        <end position="268"/>
    </location>
</feature>
<evidence type="ECO:0000313" key="8">
    <source>
        <dbReference type="Proteomes" id="UP000009877"/>
    </source>
</evidence>
<feature type="transmembrane region" description="Helical" evidence="6">
    <location>
        <begin position="51"/>
        <end position="71"/>
    </location>
</feature>
<dbReference type="PANTHER" id="PTHR42770:SF7">
    <property type="entry name" value="MEMBRANE PROTEIN"/>
    <property type="match status" value="1"/>
</dbReference>
<dbReference type="Proteomes" id="UP000009877">
    <property type="component" value="Unassembled WGS sequence"/>
</dbReference>
<evidence type="ECO:0000256" key="5">
    <source>
        <dbReference type="ARBA" id="ARBA00023136"/>
    </source>
</evidence>
<dbReference type="PIRSF" id="PIRSF006060">
    <property type="entry name" value="AA_transporter"/>
    <property type="match status" value="1"/>
</dbReference>
<name>M2YG59_9MICC</name>
<feature type="transmembrane region" description="Helical" evidence="6">
    <location>
        <begin position="92"/>
        <end position="114"/>
    </location>
</feature>
<comment type="caution">
    <text evidence="7">The sequence shown here is derived from an EMBL/GenBank/DDBJ whole genome shotgun (WGS) entry which is preliminary data.</text>
</comment>
<evidence type="ECO:0000256" key="4">
    <source>
        <dbReference type="ARBA" id="ARBA00022989"/>
    </source>
</evidence>
<evidence type="ECO:0000313" key="7">
    <source>
        <dbReference type="EMBL" id="EME37515.1"/>
    </source>
</evidence>
<comment type="subcellular location">
    <subcellularLocation>
        <location evidence="1">Cell membrane</location>
        <topology evidence="1">Multi-pass membrane protein</topology>
    </subcellularLocation>
</comment>
<feature type="transmembrane region" description="Helical" evidence="6">
    <location>
        <begin position="24"/>
        <end position="45"/>
    </location>
</feature>
<dbReference type="EMBL" id="ANHZ02000003">
    <property type="protein sequence ID" value="EME37515.1"/>
    <property type="molecule type" value="Genomic_DNA"/>
</dbReference>
<proteinExistence type="predicted"/>
<keyword evidence="5 6" id="KW-0472">Membrane</keyword>
<dbReference type="GO" id="GO:0005886">
    <property type="term" value="C:plasma membrane"/>
    <property type="evidence" value="ECO:0007669"/>
    <property type="project" value="UniProtKB-SubCell"/>
</dbReference>
<feature type="transmembrane region" description="Helical" evidence="6">
    <location>
        <begin position="411"/>
        <end position="429"/>
    </location>
</feature>
<evidence type="ECO:0000256" key="2">
    <source>
        <dbReference type="ARBA" id="ARBA00022475"/>
    </source>
</evidence>
<dbReference type="InterPro" id="IPR002293">
    <property type="entry name" value="AA/rel_permease1"/>
</dbReference>
<gene>
    <name evidence="7" type="ORF">C884_01566</name>
</gene>
<dbReference type="AlphaFoldDB" id="M2YG59"/>
<keyword evidence="4 6" id="KW-1133">Transmembrane helix</keyword>
<feature type="transmembrane region" description="Helical" evidence="6">
    <location>
        <begin position="206"/>
        <end position="225"/>
    </location>
</feature>
<dbReference type="PANTHER" id="PTHR42770">
    <property type="entry name" value="AMINO ACID TRANSPORTER-RELATED"/>
    <property type="match status" value="1"/>
</dbReference>
<reference evidence="7 8" key="1">
    <citation type="journal article" date="2014" name="Genome Announc.">
        <title>Draft Genome Sequence of Kocuria palustris PEL.</title>
        <authorList>
            <person name="Sharma G."/>
            <person name="Khatri I."/>
            <person name="Subramanian S."/>
        </authorList>
    </citation>
    <scope>NUCLEOTIDE SEQUENCE [LARGE SCALE GENOMIC DNA]</scope>
    <source>
        <strain evidence="7 8">PEL</strain>
    </source>
</reference>
<keyword evidence="3 6" id="KW-0812">Transmembrane</keyword>
<evidence type="ECO:0000256" key="3">
    <source>
        <dbReference type="ARBA" id="ARBA00022692"/>
    </source>
</evidence>
<dbReference type="Pfam" id="PF13520">
    <property type="entry name" value="AA_permease_2"/>
    <property type="match status" value="1"/>
</dbReference>
<feature type="transmembrane region" description="Helical" evidence="6">
    <location>
        <begin position="175"/>
        <end position="194"/>
    </location>
</feature>